<sequence length="421" mass="47259">MSGGGVNLHGSLSSRLISDLREIEEKLKCLKCKKLLEQPTLLTCDHILCKECIPDYHVSVCPICKARFLKRNLKPALDIEDMLKKYQEKASIKVQRGDNDSPVGAFMEKSRPILSPGSNQRGSGLLVNNSCQHDMTQSREACSPNGARVLLAPVPRGFEKRAHELGISSSPSAVLAKLTRNEPPKDYSTDVVTNSEALARHGASQVHVPVLENEFQLRPPNFKMRGNELPSMNPTSSRMKRLAWEELPGPSVKRPKMPVGIFEDECIFCHSFRRDLPGFGKLLCIQNGKVVMQPDNAIKAGVSYAHETCINWSPRIYYQGDKIMKLENEIRRTAKLICAKCGLKGAALSCYYEDCQKIYHPPCAYQVLECRWDTEKYLMLCPDHASEKLPCDNGPSPPDTADSGNDRQAERDVERQHKRKR</sequence>
<dbReference type="PROSITE" id="PS00518">
    <property type="entry name" value="ZF_RING_1"/>
    <property type="match status" value="1"/>
</dbReference>
<dbReference type="Proteomes" id="UP001140206">
    <property type="component" value="Chromosome 3"/>
</dbReference>
<name>A0AAV8ENC2_9POAL</name>
<keyword evidence="4" id="KW-0227">DNA damage</keyword>
<evidence type="ECO:0000313" key="13">
    <source>
        <dbReference type="EMBL" id="KAJ4731977.1"/>
    </source>
</evidence>
<dbReference type="GO" id="GO:0000724">
    <property type="term" value="P:double-strand break repair via homologous recombination"/>
    <property type="evidence" value="ECO:0007669"/>
    <property type="project" value="TreeGrafter"/>
</dbReference>
<dbReference type="GO" id="GO:0005634">
    <property type="term" value="C:nucleus"/>
    <property type="evidence" value="ECO:0007669"/>
    <property type="project" value="UniProtKB-SubCell"/>
</dbReference>
<evidence type="ECO:0000256" key="7">
    <source>
        <dbReference type="ARBA" id="ARBA00023204"/>
    </source>
</evidence>
<dbReference type="InterPro" id="IPR001841">
    <property type="entry name" value="Znf_RING"/>
</dbReference>
<dbReference type="GO" id="GO:0004842">
    <property type="term" value="F:ubiquitin-protein transferase activity"/>
    <property type="evidence" value="ECO:0007669"/>
    <property type="project" value="TreeGrafter"/>
</dbReference>
<evidence type="ECO:0000256" key="9">
    <source>
        <dbReference type="PROSITE-ProRule" id="PRU00175"/>
    </source>
</evidence>
<dbReference type="PANTHER" id="PTHR13763:SF6">
    <property type="entry name" value="OS05G0486600 PROTEIN"/>
    <property type="match status" value="1"/>
</dbReference>
<dbReference type="PANTHER" id="PTHR13763">
    <property type="entry name" value="BREAST CANCER TYPE 1 SUSCEPTIBILITY PROTEIN BRCA1"/>
    <property type="match status" value="1"/>
</dbReference>
<organism evidence="14 15">
    <name type="scientific">Rhynchospora pubera</name>
    <dbReference type="NCBI Taxonomy" id="906938"/>
    <lineage>
        <taxon>Eukaryota</taxon>
        <taxon>Viridiplantae</taxon>
        <taxon>Streptophyta</taxon>
        <taxon>Embryophyta</taxon>
        <taxon>Tracheophyta</taxon>
        <taxon>Spermatophyta</taxon>
        <taxon>Magnoliopsida</taxon>
        <taxon>Liliopsida</taxon>
        <taxon>Poales</taxon>
        <taxon>Cyperaceae</taxon>
        <taxon>Cyperoideae</taxon>
        <taxon>Rhynchosporeae</taxon>
        <taxon>Rhynchospora</taxon>
    </lineage>
</organism>
<dbReference type="AlphaFoldDB" id="A0AAV8ENC2"/>
<evidence type="ECO:0000256" key="1">
    <source>
        <dbReference type="ARBA" id="ARBA00004123"/>
    </source>
</evidence>
<keyword evidence="6" id="KW-0862">Zinc</keyword>
<dbReference type="InterPro" id="IPR017907">
    <property type="entry name" value="Znf_RING_CS"/>
</dbReference>
<keyword evidence="8" id="KW-0539">Nucleus</keyword>
<dbReference type="GO" id="GO:0008270">
    <property type="term" value="F:zinc ion binding"/>
    <property type="evidence" value="ECO:0007669"/>
    <property type="project" value="UniProtKB-KW"/>
</dbReference>
<dbReference type="SUPFAM" id="SSF57850">
    <property type="entry name" value="RING/U-box"/>
    <property type="match status" value="1"/>
</dbReference>
<evidence type="ECO:0000256" key="3">
    <source>
        <dbReference type="ARBA" id="ARBA00022737"/>
    </source>
</evidence>
<dbReference type="EMBL" id="JAMFTS010006678">
    <property type="protein sequence ID" value="KAJ4731977.1"/>
    <property type="molecule type" value="Genomic_DNA"/>
</dbReference>
<dbReference type="InterPro" id="IPR013083">
    <property type="entry name" value="Znf_RING/FYVE/PHD"/>
</dbReference>
<dbReference type="PROSITE" id="PS51805">
    <property type="entry name" value="EPHD"/>
    <property type="match status" value="1"/>
</dbReference>
<evidence type="ECO:0000256" key="8">
    <source>
        <dbReference type="ARBA" id="ARBA00023242"/>
    </source>
</evidence>
<protein>
    <submittedName>
        <fullName evidence="14">Breast cancer associated RING 1</fullName>
    </submittedName>
</protein>
<feature type="region of interest" description="Disordered" evidence="10">
    <location>
        <begin position="388"/>
        <end position="421"/>
    </location>
</feature>
<keyword evidence="7" id="KW-0234">DNA repair</keyword>
<dbReference type="Pfam" id="PF13771">
    <property type="entry name" value="zf-HC5HC2H"/>
    <property type="match status" value="1"/>
</dbReference>
<gene>
    <name evidence="13" type="ORF">LUZ62_008771</name>
    <name evidence="14" type="ORF">LUZ62_066964</name>
</gene>
<evidence type="ECO:0000313" key="14">
    <source>
        <dbReference type="EMBL" id="KAJ4782707.1"/>
    </source>
</evidence>
<evidence type="ECO:0000256" key="6">
    <source>
        <dbReference type="ARBA" id="ARBA00022833"/>
    </source>
</evidence>
<dbReference type="InterPro" id="IPR034732">
    <property type="entry name" value="EPHD"/>
</dbReference>
<feature type="compositionally biased region" description="Basic and acidic residues" evidence="10">
    <location>
        <begin position="404"/>
        <end position="415"/>
    </location>
</feature>
<feature type="domain" description="PHD-type" evidence="12">
    <location>
        <begin position="263"/>
        <end position="385"/>
    </location>
</feature>
<dbReference type="PROSITE" id="PS50089">
    <property type="entry name" value="ZF_RING_2"/>
    <property type="match status" value="1"/>
</dbReference>
<evidence type="ECO:0000256" key="2">
    <source>
        <dbReference type="ARBA" id="ARBA00022723"/>
    </source>
</evidence>
<evidence type="ECO:0000259" key="11">
    <source>
        <dbReference type="PROSITE" id="PS50089"/>
    </source>
</evidence>
<feature type="domain" description="RING-type" evidence="11">
    <location>
        <begin position="29"/>
        <end position="65"/>
    </location>
</feature>
<evidence type="ECO:0000259" key="12">
    <source>
        <dbReference type="PROSITE" id="PS51805"/>
    </source>
</evidence>
<evidence type="ECO:0000256" key="5">
    <source>
        <dbReference type="ARBA" id="ARBA00022771"/>
    </source>
</evidence>
<keyword evidence="3" id="KW-0677">Repeat</keyword>
<reference evidence="14" key="1">
    <citation type="submission" date="2022-08" db="EMBL/GenBank/DDBJ databases">
        <authorList>
            <person name="Marques A."/>
        </authorList>
    </citation>
    <scope>NUCLEOTIDE SEQUENCE</scope>
    <source>
        <strain evidence="14">RhyPub2mFocal</strain>
        <tissue evidence="14">Leaves</tissue>
    </source>
</reference>
<proteinExistence type="predicted"/>
<dbReference type="EMBL" id="JAMFTS010000003">
    <property type="protein sequence ID" value="KAJ4782707.1"/>
    <property type="molecule type" value="Genomic_DNA"/>
</dbReference>
<dbReference type="Gene3D" id="3.30.40.10">
    <property type="entry name" value="Zinc/RING finger domain, C3HC4 (zinc finger)"/>
    <property type="match status" value="2"/>
</dbReference>
<dbReference type="GO" id="GO:0045944">
    <property type="term" value="P:positive regulation of transcription by RNA polymerase II"/>
    <property type="evidence" value="ECO:0007669"/>
    <property type="project" value="TreeGrafter"/>
</dbReference>
<dbReference type="InterPro" id="IPR031099">
    <property type="entry name" value="BRCA1-associated"/>
</dbReference>
<accession>A0AAV8ENC2</accession>
<comment type="subcellular location">
    <subcellularLocation>
        <location evidence="1">Nucleus</location>
    </subcellularLocation>
</comment>
<keyword evidence="2" id="KW-0479">Metal-binding</keyword>
<keyword evidence="15" id="KW-1185">Reference proteome</keyword>
<keyword evidence="5 9" id="KW-0863">Zinc-finger</keyword>
<comment type="caution">
    <text evidence="14">The sequence shown here is derived from an EMBL/GenBank/DDBJ whole genome shotgun (WGS) entry which is preliminary data.</text>
</comment>
<evidence type="ECO:0000256" key="10">
    <source>
        <dbReference type="SAM" id="MobiDB-lite"/>
    </source>
</evidence>
<evidence type="ECO:0000256" key="4">
    <source>
        <dbReference type="ARBA" id="ARBA00022763"/>
    </source>
</evidence>
<evidence type="ECO:0000313" key="15">
    <source>
        <dbReference type="Proteomes" id="UP001140206"/>
    </source>
</evidence>